<gene>
    <name evidence="1" type="ORF">Tco_0729471</name>
</gene>
<reference evidence="1" key="1">
    <citation type="journal article" date="2022" name="Int. J. Mol. Sci.">
        <title>Draft Genome of Tanacetum Coccineum: Genomic Comparison of Closely Related Tanacetum-Family Plants.</title>
        <authorList>
            <person name="Yamashiro T."/>
            <person name="Shiraishi A."/>
            <person name="Nakayama K."/>
            <person name="Satake H."/>
        </authorList>
    </citation>
    <scope>NUCLEOTIDE SEQUENCE</scope>
</reference>
<organism evidence="1 2">
    <name type="scientific">Tanacetum coccineum</name>
    <dbReference type="NCBI Taxonomy" id="301880"/>
    <lineage>
        <taxon>Eukaryota</taxon>
        <taxon>Viridiplantae</taxon>
        <taxon>Streptophyta</taxon>
        <taxon>Embryophyta</taxon>
        <taxon>Tracheophyta</taxon>
        <taxon>Spermatophyta</taxon>
        <taxon>Magnoliopsida</taxon>
        <taxon>eudicotyledons</taxon>
        <taxon>Gunneridae</taxon>
        <taxon>Pentapetalae</taxon>
        <taxon>asterids</taxon>
        <taxon>campanulids</taxon>
        <taxon>Asterales</taxon>
        <taxon>Asteraceae</taxon>
        <taxon>Asteroideae</taxon>
        <taxon>Anthemideae</taxon>
        <taxon>Anthemidinae</taxon>
        <taxon>Tanacetum</taxon>
    </lineage>
</organism>
<name>A0ABQ4YPH1_9ASTR</name>
<accession>A0ABQ4YPH1</accession>
<evidence type="ECO:0000313" key="1">
    <source>
        <dbReference type="EMBL" id="GJS79590.1"/>
    </source>
</evidence>
<evidence type="ECO:0000313" key="2">
    <source>
        <dbReference type="Proteomes" id="UP001151760"/>
    </source>
</evidence>
<dbReference type="EMBL" id="BQNB010010609">
    <property type="protein sequence ID" value="GJS79590.1"/>
    <property type="molecule type" value="Genomic_DNA"/>
</dbReference>
<reference evidence="1" key="2">
    <citation type="submission" date="2022-01" db="EMBL/GenBank/DDBJ databases">
        <authorList>
            <person name="Yamashiro T."/>
            <person name="Shiraishi A."/>
            <person name="Satake H."/>
            <person name="Nakayama K."/>
        </authorList>
    </citation>
    <scope>NUCLEOTIDE SEQUENCE</scope>
</reference>
<proteinExistence type="predicted"/>
<dbReference type="Proteomes" id="UP001151760">
    <property type="component" value="Unassembled WGS sequence"/>
</dbReference>
<protein>
    <submittedName>
        <fullName evidence="1">Uncharacterized protein</fullName>
    </submittedName>
</protein>
<keyword evidence="2" id="KW-1185">Reference proteome</keyword>
<comment type="caution">
    <text evidence="1">The sequence shown here is derived from an EMBL/GenBank/DDBJ whole genome shotgun (WGS) entry which is preliminary data.</text>
</comment>
<sequence>MDIVSQYEYNRTSFSPTTKRRQIMTTLSPRTELQNVSSSADTTVPSQTGVGFLFGPMIETLQEELHLKGLCSGRGLLILKIHFALVARWRVLSGFLSSYAAHSLPILSAWTWKNGISYWSIEGGGFYVATQDELRPDIVHDTPDHARCVDTRQKEFWGGTIVPSDKLVAGFVKEAWTVLNVQSTEAEIRGIICKLCSSNVDANTASRLWL</sequence>